<protein>
    <submittedName>
        <fullName evidence="1">Uncharacterized protein</fullName>
    </submittedName>
</protein>
<dbReference type="Proteomes" id="UP001154329">
    <property type="component" value="Chromosome 1"/>
</dbReference>
<proteinExistence type="predicted"/>
<dbReference type="AlphaFoldDB" id="A0A9P0IXL1"/>
<evidence type="ECO:0000313" key="2">
    <source>
        <dbReference type="Proteomes" id="UP001154329"/>
    </source>
</evidence>
<accession>A0A9P0IXL1</accession>
<keyword evidence="2" id="KW-1185">Reference proteome</keyword>
<reference evidence="1" key="2">
    <citation type="submission" date="2022-10" db="EMBL/GenBank/DDBJ databases">
        <authorList>
            <consortium name="ENA_rothamsted_submissions"/>
            <consortium name="culmorum"/>
            <person name="King R."/>
        </authorList>
    </citation>
    <scope>NUCLEOTIDE SEQUENCE</scope>
</reference>
<dbReference type="EMBL" id="OU899034">
    <property type="protein sequence ID" value="CAH1715701.1"/>
    <property type="molecule type" value="Genomic_DNA"/>
</dbReference>
<dbReference type="InterPro" id="IPR015943">
    <property type="entry name" value="WD40/YVTN_repeat-like_dom_sf"/>
</dbReference>
<dbReference type="Gene3D" id="2.130.10.10">
    <property type="entry name" value="YVTN repeat-like/Quinoprotein amine dehydrogenase"/>
    <property type="match status" value="1"/>
</dbReference>
<dbReference type="InterPro" id="IPR036322">
    <property type="entry name" value="WD40_repeat_dom_sf"/>
</dbReference>
<name>A0A9P0IXL1_APHGO</name>
<dbReference type="SUPFAM" id="SSF50978">
    <property type="entry name" value="WD40 repeat-like"/>
    <property type="match status" value="1"/>
</dbReference>
<gene>
    <name evidence="1" type="ORF">APHIGO_LOCUS3274</name>
</gene>
<sequence>MLRFQTLGVVSDGKVNILGALLRSKILACTTSRRLSVVDVERGEQLLAYDNCAASGRDRTGLATDPTSPNIAVSVAVNGKGLTLLDLRMPLPLDYVYDLHSSTIRDIVFLESSWPWATSSGVLSTLITAGSDGCCKVCTMDGRILHTFYSGRHLNTVCPTPRTISRIFVKWVL</sequence>
<organism evidence="1 2">
    <name type="scientific">Aphis gossypii</name>
    <name type="common">Cotton aphid</name>
    <dbReference type="NCBI Taxonomy" id="80765"/>
    <lineage>
        <taxon>Eukaryota</taxon>
        <taxon>Metazoa</taxon>
        <taxon>Ecdysozoa</taxon>
        <taxon>Arthropoda</taxon>
        <taxon>Hexapoda</taxon>
        <taxon>Insecta</taxon>
        <taxon>Pterygota</taxon>
        <taxon>Neoptera</taxon>
        <taxon>Paraneoptera</taxon>
        <taxon>Hemiptera</taxon>
        <taxon>Sternorrhyncha</taxon>
        <taxon>Aphidomorpha</taxon>
        <taxon>Aphidoidea</taxon>
        <taxon>Aphididae</taxon>
        <taxon>Aphidini</taxon>
        <taxon>Aphis</taxon>
        <taxon>Aphis</taxon>
    </lineage>
</organism>
<evidence type="ECO:0000313" key="1">
    <source>
        <dbReference type="EMBL" id="CAH1715701.1"/>
    </source>
</evidence>
<reference evidence="1" key="1">
    <citation type="submission" date="2022-02" db="EMBL/GenBank/DDBJ databases">
        <authorList>
            <person name="King R."/>
        </authorList>
    </citation>
    <scope>NUCLEOTIDE SEQUENCE</scope>
</reference>